<dbReference type="InterPro" id="IPR046947">
    <property type="entry name" value="LytR-like"/>
</dbReference>
<dbReference type="GO" id="GO:0000156">
    <property type="term" value="F:phosphorelay response regulator activity"/>
    <property type="evidence" value="ECO:0007669"/>
    <property type="project" value="InterPro"/>
</dbReference>
<feature type="modified residue" description="4-aspartylphosphate" evidence="1">
    <location>
        <position position="57"/>
    </location>
</feature>
<protein>
    <submittedName>
        <fullName evidence="4">Response regulator transcription factor</fullName>
    </submittedName>
</protein>
<dbReference type="EMBL" id="SRSO01000002">
    <property type="protein sequence ID" value="TGV04479.1"/>
    <property type="molecule type" value="Genomic_DNA"/>
</dbReference>
<gene>
    <name evidence="4" type="ORF">EM932_02845</name>
</gene>
<name>A0A4S1E1T3_9FLAO</name>
<dbReference type="Gene3D" id="2.40.50.1020">
    <property type="entry name" value="LytTr DNA-binding domain"/>
    <property type="match status" value="1"/>
</dbReference>
<organism evidence="4 5">
    <name type="scientific">Flavivirga rizhaonensis</name>
    <dbReference type="NCBI Taxonomy" id="2559571"/>
    <lineage>
        <taxon>Bacteria</taxon>
        <taxon>Pseudomonadati</taxon>
        <taxon>Bacteroidota</taxon>
        <taxon>Flavobacteriia</taxon>
        <taxon>Flavobacteriales</taxon>
        <taxon>Flavobacteriaceae</taxon>
        <taxon>Flavivirga</taxon>
    </lineage>
</organism>
<dbReference type="PANTHER" id="PTHR37299:SF1">
    <property type="entry name" value="STAGE 0 SPORULATION PROTEIN A HOMOLOG"/>
    <property type="match status" value="1"/>
</dbReference>
<feature type="domain" description="HTH LytTR-type" evidence="3">
    <location>
        <begin position="152"/>
        <end position="256"/>
    </location>
</feature>
<comment type="caution">
    <text evidence="4">The sequence shown here is derived from an EMBL/GenBank/DDBJ whole genome shotgun (WGS) entry which is preliminary data.</text>
</comment>
<evidence type="ECO:0000259" key="2">
    <source>
        <dbReference type="PROSITE" id="PS50110"/>
    </source>
</evidence>
<dbReference type="PROSITE" id="PS50930">
    <property type="entry name" value="HTH_LYTTR"/>
    <property type="match status" value="1"/>
</dbReference>
<feature type="domain" description="Response regulatory" evidence="2">
    <location>
        <begin position="5"/>
        <end position="118"/>
    </location>
</feature>
<evidence type="ECO:0000259" key="3">
    <source>
        <dbReference type="PROSITE" id="PS50930"/>
    </source>
</evidence>
<dbReference type="Pfam" id="PF04397">
    <property type="entry name" value="LytTR"/>
    <property type="match status" value="1"/>
</dbReference>
<dbReference type="InterPro" id="IPR001789">
    <property type="entry name" value="Sig_transdc_resp-reg_receiver"/>
</dbReference>
<dbReference type="Pfam" id="PF00072">
    <property type="entry name" value="Response_reg"/>
    <property type="match status" value="1"/>
</dbReference>
<dbReference type="SMART" id="SM00850">
    <property type="entry name" value="LytTR"/>
    <property type="match status" value="1"/>
</dbReference>
<dbReference type="OrthoDB" id="2168082at2"/>
<proteinExistence type="predicted"/>
<evidence type="ECO:0000313" key="5">
    <source>
        <dbReference type="Proteomes" id="UP000307602"/>
    </source>
</evidence>
<dbReference type="SMART" id="SM00448">
    <property type="entry name" value="REC"/>
    <property type="match status" value="1"/>
</dbReference>
<evidence type="ECO:0000256" key="1">
    <source>
        <dbReference type="PROSITE-ProRule" id="PRU00169"/>
    </source>
</evidence>
<dbReference type="PANTHER" id="PTHR37299">
    <property type="entry name" value="TRANSCRIPTIONAL REGULATOR-RELATED"/>
    <property type="match status" value="1"/>
</dbReference>
<dbReference type="AlphaFoldDB" id="A0A4S1E1T3"/>
<dbReference type="SUPFAM" id="SSF52172">
    <property type="entry name" value="CheY-like"/>
    <property type="match status" value="1"/>
</dbReference>
<dbReference type="GO" id="GO:0003677">
    <property type="term" value="F:DNA binding"/>
    <property type="evidence" value="ECO:0007669"/>
    <property type="project" value="InterPro"/>
</dbReference>
<sequence>MSLHTAIVIDDHEDTVELLKLCLKKYCHSIKEVYGSTDVQDGFHKIQEYEPDIIFLDVMIGEDTAFNLLDNLGKIDSEIIFISSFKEFALKAIDYEVSNYLLKPIDIKKLVIAVRKVSEKLKTKVYMKELLQNEIELKDFNNLKDYSNKSVIAIASTAKIELIKVEDIIFCEAERSYTILYLKDGTSKVSSKNLLEYENLLVPKGAFFRIHRKYLVNLHMIENINKSAGNYCEMINKKSLPISKRKREKLFKFLGIA</sequence>
<keyword evidence="5" id="KW-1185">Reference proteome</keyword>
<keyword evidence="1" id="KW-0597">Phosphoprotein</keyword>
<reference evidence="4 5" key="1">
    <citation type="submission" date="2019-04" db="EMBL/GenBank/DDBJ databases">
        <authorList>
            <person name="Liu A."/>
        </authorList>
    </citation>
    <scope>NUCLEOTIDE SEQUENCE [LARGE SCALE GENOMIC DNA]</scope>
    <source>
        <strain evidence="4 5">RZ03</strain>
    </source>
</reference>
<dbReference type="Proteomes" id="UP000307602">
    <property type="component" value="Unassembled WGS sequence"/>
</dbReference>
<dbReference type="RefSeq" id="WP_135875280.1">
    <property type="nucleotide sequence ID" value="NZ_SRSO01000002.1"/>
</dbReference>
<dbReference type="PROSITE" id="PS50110">
    <property type="entry name" value="RESPONSE_REGULATORY"/>
    <property type="match status" value="1"/>
</dbReference>
<dbReference type="InterPro" id="IPR011006">
    <property type="entry name" value="CheY-like_superfamily"/>
</dbReference>
<evidence type="ECO:0000313" key="4">
    <source>
        <dbReference type="EMBL" id="TGV04479.1"/>
    </source>
</evidence>
<dbReference type="InterPro" id="IPR007492">
    <property type="entry name" value="LytTR_DNA-bd_dom"/>
</dbReference>
<dbReference type="Gene3D" id="3.40.50.2300">
    <property type="match status" value="1"/>
</dbReference>
<accession>A0A4S1E1T3</accession>